<evidence type="ECO:0000259" key="2">
    <source>
        <dbReference type="Pfam" id="PF12680"/>
    </source>
</evidence>
<dbReference type="SUPFAM" id="SSF54427">
    <property type="entry name" value="NTF2-like"/>
    <property type="match status" value="1"/>
</dbReference>
<dbReference type="Gene3D" id="3.10.450.50">
    <property type="match status" value="1"/>
</dbReference>
<accession>A0ABX0UXK0</accession>
<evidence type="ECO:0000313" key="3">
    <source>
        <dbReference type="EMBL" id="NIJ57462.1"/>
    </source>
</evidence>
<evidence type="ECO:0000313" key="4">
    <source>
        <dbReference type="Proteomes" id="UP001429580"/>
    </source>
</evidence>
<dbReference type="EMBL" id="JAASQI010000002">
    <property type="protein sequence ID" value="NIJ57462.1"/>
    <property type="molecule type" value="Genomic_DNA"/>
</dbReference>
<keyword evidence="4" id="KW-1185">Reference proteome</keyword>
<dbReference type="Proteomes" id="UP001429580">
    <property type="component" value="Unassembled WGS sequence"/>
</dbReference>
<dbReference type="RefSeq" id="WP_166950006.1">
    <property type="nucleotide sequence ID" value="NZ_JAASQI010000002.1"/>
</dbReference>
<reference evidence="3 4" key="1">
    <citation type="submission" date="2020-03" db="EMBL/GenBank/DDBJ databases">
        <title>Genomic Encyclopedia of Type Strains, Phase IV (KMG-IV): sequencing the most valuable type-strain genomes for metagenomic binning, comparative biology and taxonomic classification.</title>
        <authorList>
            <person name="Goeker M."/>
        </authorList>
    </citation>
    <scope>NUCLEOTIDE SEQUENCE [LARGE SCALE GENOMIC DNA]</scope>
    <source>
        <strain evidence="3 4">DSM 103870</strain>
    </source>
</reference>
<comment type="caution">
    <text evidence="3">The sequence shown here is derived from an EMBL/GenBank/DDBJ whole genome shotgun (WGS) entry which is preliminary data.</text>
</comment>
<proteinExistence type="predicted"/>
<name>A0ABX0UXK0_9HYPH</name>
<sequence length="138" mass="14984">MKWLLNIGIAAALISLSAAPVIAQNKETEMNAIAIPAPLDALVSVVNGGDTEGYLALLTEDSVVDDNGDRYVGKAEIKTWSDRELIGAKGVMTVQGVETHGTEIHLIADWKSNFYTGPGRFIFTLRDGKISEWRIRAI</sequence>
<evidence type="ECO:0000256" key="1">
    <source>
        <dbReference type="SAM" id="SignalP"/>
    </source>
</evidence>
<feature type="chain" id="PRO_5045892881" evidence="1">
    <location>
        <begin position="24"/>
        <end position="138"/>
    </location>
</feature>
<protein>
    <submittedName>
        <fullName evidence="3">Ketosteroid isomerase-like protein</fullName>
    </submittedName>
</protein>
<dbReference type="Pfam" id="PF12680">
    <property type="entry name" value="SnoaL_2"/>
    <property type="match status" value="1"/>
</dbReference>
<dbReference type="InterPro" id="IPR032710">
    <property type="entry name" value="NTF2-like_dom_sf"/>
</dbReference>
<feature type="domain" description="SnoaL-like" evidence="2">
    <location>
        <begin position="41"/>
        <end position="133"/>
    </location>
</feature>
<keyword evidence="1" id="KW-0732">Signal</keyword>
<feature type="signal peptide" evidence="1">
    <location>
        <begin position="1"/>
        <end position="23"/>
    </location>
</feature>
<organism evidence="3 4">
    <name type="scientific">Pseudochelatococcus lubricantis</name>
    <dbReference type="NCBI Taxonomy" id="1538102"/>
    <lineage>
        <taxon>Bacteria</taxon>
        <taxon>Pseudomonadati</taxon>
        <taxon>Pseudomonadota</taxon>
        <taxon>Alphaproteobacteria</taxon>
        <taxon>Hyphomicrobiales</taxon>
        <taxon>Chelatococcaceae</taxon>
        <taxon>Pseudochelatococcus</taxon>
    </lineage>
</organism>
<dbReference type="InterPro" id="IPR037401">
    <property type="entry name" value="SnoaL-like"/>
</dbReference>
<gene>
    <name evidence="3" type="ORF">FHS82_001288</name>
</gene>